<protein>
    <submittedName>
        <fullName evidence="2">ADP-ribosylglycohydrolase family protein</fullName>
    </submittedName>
</protein>
<keyword evidence="1" id="KW-0479">Metal-binding</keyword>
<name>A0A939PAQ1_9ACTN</name>
<feature type="binding site" evidence="1">
    <location>
        <position position="244"/>
    </location>
    <ligand>
        <name>Mg(2+)</name>
        <dbReference type="ChEBI" id="CHEBI:18420"/>
        <label>1</label>
    </ligand>
</feature>
<feature type="binding site" evidence="1">
    <location>
        <position position="245"/>
    </location>
    <ligand>
        <name>Mg(2+)</name>
        <dbReference type="ChEBI" id="CHEBI:18420"/>
        <label>1</label>
    </ligand>
</feature>
<keyword evidence="3" id="KW-1185">Reference proteome</keyword>
<dbReference type="Gene3D" id="1.10.4080.10">
    <property type="entry name" value="ADP-ribosylation/Crystallin J1"/>
    <property type="match status" value="1"/>
</dbReference>
<accession>A0A939PAQ1</accession>
<dbReference type="AlphaFoldDB" id="A0A939PAQ1"/>
<organism evidence="2 3">
    <name type="scientific">Actinomadura barringtoniae</name>
    <dbReference type="NCBI Taxonomy" id="1427535"/>
    <lineage>
        <taxon>Bacteria</taxon>
        <taxon>Bacillati</taxon>
        <taxon>Actinomycetota</taxon>
        <taxon>Actinomycetes</taxon>
        <taxon>Streptosporangiales</taxon>
        <taxon>Thermomonosporaceae</taxon>
        <taxon>Actinomadura</taxon>
    </lineage>
</organism>
<comment type="cofactor">
    <cofactor evidence="1">
        <name>Mg(2+)</name>
        <dbReference type="ChEBI" id="CHEBI:18420"/>
    </cofactor>
    <text evidence="1">Binds 2 magnesium ions per subunit.</text>
</comment>
<keyword evidence="1" id="KW-0460">Magnesium</keyword>
<evidence type="ECO:0000313" key="2">
    <source>
        <dbReference type="EMBL" id="MBO2448963.1"/>
    </source>
</evidence>
<comment type="caution">
    <text evidence="2">The sequence shown here is derived from an EMBL/GenBank/DDBJ whole genome shotgun (WGS) entry which is preliminary data.</text>
</comment>
<feature type="binding site" evidence="1">
    <location>
        <position position="39"/>
    </location>
    <ligand>
        <name>Mg(2+)</name>
        <dbReference type="ChEBI" id="CHEBI:18420"/>
        <label>1</label>
    </ligand>
</feature>
<dbReference type="InterPro" id="IPR036705">
    <property type="entry name" value="Ribosyl_crysJ1_sf"/>
</dbReference>
<feature type="binding site" evidence="1">
    <location>
        <position position="40"/>
    </location>
    <ligand>
        <name>Mg(2+)</name>
        <dbReference type="ChEBI" id="CHEBI:18420"/>
        <label>1</label>
    </ligand>
</feature>
<gene>
    <name evidence="2" type="ORF">J4573_17810</name>
</gene>
<evidence type="ECO:0000256" key="1">
    <source>
        <dbReference type="PIRSR" id="PIRSR605502-1"/>
    </source>
</evidence>
<dbReference type="SUPFAM" id="SSF101478">
    <property type="entry name" value="ADP-ribosylglycohydrolase"/>
    <property type="match status" value="1"/>
</dbReference>
<feature type="binding site" evidence="1">
    <location>
        <position position="242"/>
    </location>
    <ligand>
        <name>Mg(2+)</name>
        <dbReference type="ChEBI" id="CHEBI:18420"/>
        <label>1</label>
    </ligand>
</feature>
<dbReference type="Proteomes" id="UP000669179">
    <property type="component" value="Unassembled WGS sequence"/>
</dbReference>
<feature type="binding site" evidence="1">
    <location>
        <position position="41"/>
    </location>
    <ligand>
        <name>Mg(2+)</name>
        <dbReference type="ChEBI" id="CHEBI:18420"/>
        <label>1</label>
    </ligand>
</feature>
<dbReference type="Pfam" id="PF03747">
    <property type="entry name" value="ADP_ribosyl_GH"/>
    <property type="match status" value="1"/>
</dbReference>
<dbReference type="InterPro" id="IPR005502">
    <property type="entry name" value="Ribosyl_crysJ1"/>
</dbReference>
<reference evidence="2" key="1">
    <citation type="submission" date="2021-03" db="EMBL/GenBank/DDBJ databases">
        <authorList>
            <person name="Kanchanasin P."/>
            <person name="Saeng-In P."/>
            <person name="Phongsopitanun W."/>
            <person name="Yuki M."/>
            <person name="Kudo T."/>
            <person name="Ohkuma M."/>
            <person name="Tanasupawat S."/>
        </authorList>
    </citation>
    <scope>NUCLEOTIDE SEQUENCE</scope>
    <source>
        <strain evidence="2">GKU 128</strain>
    </source>
</reference>
<dbReference type="EMBL" id="JAGEOJ010000007">
    <property type="protein sequence ID" value="MBO2448963.1"/>
    <property type="molecule type" value="Genomic_DNA"/>
</dbReference>
<dbReference type="PANTHER" id="PTHR16222">
    <property type="entry name" value="ADP-RIBOSYLGLYCOHYDROLASE"/>
    <property type="match status" value="1"/>
</dbReference>
<sequence>MHASLVGLSVGDAFGDQFFMHANRHLTSADVPPAPWEWSDDTEMACSVVDCLHTHGAIDQDALADAFATRMNTGRRYGVGALELLERVRRGDPWREASVESFGGNGSYGNGAAMRVAPLGAYYAGDPARAAAEAARQAEITHAHEEGLAGAVAVAVAASLIAETPELVYEAVLDHTAGTYVGKGLRRLGGLARATPFRAAEVLGNGSRITAQDTVPFTIWVALRYLNDYEPGIRVCVAVGGDMDTTAAIVGGIIAARTGTDGIPPEWLELREPLPAWLNAQR</sequence>
<evidence type="ECO:0000313" key="3">
    <source>
        <dbReference type="Proteomes" id="UP000669179"/>
    </source>
</evidence>
<dbReference type="InterPro" id="IPR050792">
    <property type="entry name" value="ADP-ribosylglycohydrolase"/>
</dbReference>
<dbReference type="PANTHER" id="PTHR16222:SF12">
    <property type="entry name" value="ADP-RIBOSYLGLYCOHYDROLASE-RELATED"/>
    <property type="match status" value="1"/>
</dbReference>
<dbReference type="GO" id="GO:0046872">
    <property type="term" value="F:metal ion binding"/>
    <property type="evidence" value="ECO:0007669"/>
    <property type="project" value="UniProtKB-KW"/>
</dbReference>
<proteinExistence type="predicted"/>